<evidence type="ECO:0008006" key="4">
    <source>
        <dbReference type="Google" id="ProtNLM"/>
    </source>
</evidence>
<proteinExistence type="predicted"/>
<evidence type="ECO:0000313" key="3">
    <source>
        <dbReference type="Proteomes" id="UP000299102"/>
    </source>
</evidence>
<organism evidence="2 3">
    <name type="scientific">Eumeta variegata</name>
    <name type="common">Bagworm moth</name>
    <name type="synonym">Eumeta japonica</name>
    <dbReference type="NCBI Taxonomy" id="151549"/>
    <lineage>
        <taxon>Eukaryota</taxon>
        <taxon>Metazoa</taxon>
        <taxon>Ecdysozoa</taxon>
        <taxon>Arthropoda</taxon>
        <taxon>Hexapoda</taxon>
        <taxon>Insecta</taxon>
        <taxon>Pterygota</taxon>
        <taxon>Neoptera</taxon>
        <taxon>Endopterygota</taxon>
        <taxon>Lepidoptera</taxon>
        <taxon>Glossata</taxon>
        <taxon>Ditrysia</taxon>
        <taxon>Tineoidea</taxon>
        <taxon>Psychidae</taxon>
        <taxon>Oiketicinae</taxon>
        <taxon>Eumeta</taxon>
    </lineage>
</organism>
<dbReference type="EMBL" id="BGZK01001540">
    <property type="protein sequence ID" value="GBP81968.1"/>
    <property type="molecule type" value="Genomic_DNA"/>
</dbReference>
<reference evidence="2 3" key="1">
    <citation type="journal article" date="2019" name="Commun. Biol.">
        <title>The bagworm genome reveals a unique fibroin gene that provides high tensile strength.</title>
        <authorList>
            <person name="Kono N."/>
            <person name="Nakamura H."/>
            <person name="Ohtoshi R."/>
            <person name="Tomita M."/>
            <person name="Numata K."/>
            <person name="Arakawa K."/>
        </authorList>
    </citation>
    <scope>NUCLEOTIDE SEQUENCE [LARGE SCALE GENOMIC DNA]</scope>
</reference>
<feature type="signal peptide" evidence="1">
    <location>
        <begin position="1"/>
        <end position="22"/>
    </location>
</feature>
<gene>
    <name evidence="2" type="ORF">EVAR_62788_1</name>
</gene>
<feature type="chain" id="PRO_5020024078" description="Secreted protein" evidence="1">
    <location>
        <begin position="23"/>
        <end position="75"/>
    </location>
</feature>
<keyword evidence="3" id="KW-1185">Reference proteome</keyword>
<accession>A0A4C1Z0V1</accession>
<protein>
    <recommendedName>
        <fullName evidence="4">Secreted protein</fullName>
    </recommendedName>
</protein>
<name>A0A4C1Z0V1_EUMVA</name>
<comment type="caution">
    <text evidence="2">The sequence shown here is derived from an EMBL/GenBank/DDBJ whole genome shotgun (WGS) entry which is preliminary data.</text>
</comment>
<dbReference type="Proteomes" id="UP000299102">
    <property type="component" value="Unassembled WGS sequence"/>
</dbReference>
<sequence length="75" mass="8551">MAITVMMLLPQLFLSIVLKSLAISMERQEHPIEISVFLVRTGGLKWRVDGKSILKSFISPDHVVKHDLNLIQLVR</sequence>
<evidence type="ECO:0000313" key="2">
    <source>
        <dbReference type="EMBL" id="GBP81968.1"/>
    </source>
</evidence>
<evidence type="ECO:0000256" key="1">
    <source>
        <dbReference type="SAM" id="SignalP"/>
    </source>
</evidence>
<dbReference type="AlphaFoldDB" id="A0A4C1Z0V1"/>
<keyword evidence="1" id="KW-0732">Signal</keyword>